<evidence type="ECO:0000256" key="2">
    <source>
        <dbReference type="ARBA" id="ARBA00011245"/>
    </source>
</evidence>
<dbReference type="InterPro" id="IPR014718">
    <property type="entry name" value="GH-type_carb-bd"/>
</dbReference>
<dbReference type="RefSeq" id="WP_265988608.1">
    <property type="nucleotide sequence ID" value="NZ_CP110973.1"/>
</dbReference>
<comment type="caution">
    <text evidence="4">The sequence shown here is derived from an EMBL/GenBank/DDBJ whole genome shotgun (WGS) entry which is preliminary data.</text>
</comment>
<dbReference type="Proteomes" id="UP001597116">
    <property type="component" value="Unassembled WGS sequence"/>
</dbReference>
<keyword evidence="3" id="KW-0106">Calcium</keyword>
<dbReference type="CDD" id="cd09023">
    <property type="entry name" value="Aldose_epim_Ec_c4013"/>
    <property type="match status" value="1"/>
</dbReference>
<protein>
    <submittedName>
        <fullName evidence="4">Aldose 1-epimerase family protein</fullName>
    </submittedName>
</protein>
<evidence type="ECO:0000313" key="4">
    <source>
        <dbReference type="EMBL" id="MFD1144504.1"/>
    </source>
</evidence>
<evidence type="ECO:0000256" key="1">
    <source>
        <dbReference type="ARBA" id="ARBA00001913"/>
    </source>
</evidence>
<reference evidence="5" key="1">
    <citation type="journal article" date="2019" name="Int. J. Syst. Evol. Microbiol.">
        <title>The Global Catalogue of Microorganisms (GCM) 10K type strain sequencing project: providing services to taxonomists for standard genome sequencing and annotation.</title>
        <authorList>
            <consortium name="The Broad Institute Genomics Platform"/>
            <consortium name="The Broad Institute Genome Sequencing Center for Infectious Disease"/>
            <person name="Wu L."/>
            <person name="Ma J."/>
        </authorList>
    </citation>
    <scope>NUCLEOTIDE SEQUENCE [LARGE SCALE GENOMIC DNA]</scope>
    <source>
        <strain evidence="5">CCUG 55608</strain>
    </source>
</reference>
<dbReference type="EMBL" id="JBHTLP010000021">
    <property type="protein sequence ID" value="MFD1144504.1"/>
    <property type="molecule type" value="Genomic_DNA"/>
</dbReference>
<comment type="subunit">
    <text evidence="2">Monomer.</text>
</comment>
<dbReference type="Pfam" id="PF14486">
    <property type="entry name" value="DUF4432"/>
    <property type="match status" value="1"/>
</dbReference>
<dbReference type="InterPro" id="IPR027839">
    <property type="entry name" value="DUF4432"/>
</dbReference>
<organism evidence="4 5">
    <name type="scientific">Larkinella insperata</name>
    <dbReference type="NCBI Taxonomy" id="332158"/>
    <lineage>
        <taxon>Bacteria</taxon>
        <taxon>Pseudomonadati</taxon>
        <taxon>Bacteroidota</taxon>
        <taxon>Cytophagia</taxon>
        <taxon>Cytophagales</taxon>
        <taxon>Spirosomataceae</taxon>
        <taxon>Larkinella</taxon>
    </lineage>
</organism>
<gene>
    <name evidence="4" type="ORF">ACFQ4C_25475</name>
</gene>
<name>A0ABW3QCG7_9BACT</name>
<proteinExistence type="predicted"/>
<accession>A0ABW3QCG7</accession>
<evidence type="ECO:0000313" key="5">
    <source>
        <dbReference type="Proteomes" id="UP001597116"/>
    </source>
</evidence>
<comment type="cofactor">
    <cofactor evidence="1">
        <name>Ca(2+)</name>
        <dbReference type="ChEBI" id="CHEBI:29108"/>
    </cofactor>
</comment>
<keyword evidence="5" id="KW-1185">Reference proteome</keyword>
<evidence type="ECO:0000256" key="3">
    <source>
        <dbReference type="ARBA" id="ARBA00022837"/>
    </source>
</evidence>
<dbReference type="Gene3D" id="2.70.98.10">
    <property type="match status" value="1"/>
</dbReference>
<sequence>MTPPTWQNKLSHPSQWGGIETAVLDNGSGRGTRIAWINTGTGLRYKVVIDRAMDIADAFYNQHGLAWISQIGVTAPQPLSDRGIDWLRTFTGGLLTTCGLTHVGGPESDEYGQRGLHDEISNLPAEIESIIQPDPLRGKFDMSITGIIRQTRVFGPSLELRRTISGTLGQPTIRIHDEVINRANTAAPHMLLYHFNFGWPLVDEGTDIVWQGSWQPRHPGPNNTIFIEGNDFRKCPAPLEDHNGAGEEVAIIDPTADSDGVCTAGLYNAALGFALALRFRKDQLPWLTNWQHWGKGEYVTGIEPGTHPPIGQAAARAQQTLLFLEPGESRSYEVEIQILSMEDAIQSFLGK</sequence>